<evidence type="ECO:0000313" key="2">
    <source>
        <dbReference type="EMBL" id="NVN49157.1"/>
    </source>
</evidence>
<organism evidence="2 3">
    <name type="scientific">Mycolicibacterium hippocampi</name>
    <dbReference type="NCBI Taxonomy" id="659824"/>
    <lineage>
        <taxon>Bacteria</taxon>
        <taxon>Bacillati</taxon>
        <taxon>Actinomycetota</taxon>
        <taxon>Actinomycetes</taxon>
        <taxon>Mycobacteriales</taxon>
        <taxon>Mycobacteriaceae</taxon>
        <taxon>Mycolicibacterium</taxon>
    </lineage>
</organism>
<protein>
    <submittedName>
        <fullName evidence="2">Uncharacterized protein</fullName>
    </submittedName>
</protein>
<feature type="region of interest" description="Disordered" evidence="1">
    <location>
        <begin position="468"/>
        <end position="487"/>
    </location>
</feature>
<evidence type="ECO:0000313" key="3">
    <source>
        <dbReference type="Proteomes" id="UP000570517"/>
    </source>
</evidence>
<evidence type="ECO:0000256" key="1">
    <source>
        <dbReference type="SAM" id="MobiDB-lite"/>
    </source>
</evidence>
<dbReference type="RefSeq" id="WP_178357551.1">
    <property type="nucleotide sequence ID" value="NZ_JABFYL010000012.1"/>
</dbReference>
<dbReference type="AlphaFoldDB" id="A0A850PK90"/>
<keyword evidence="3" id="KW-1185">Reference proteome</keyword>
<reference evidence="2 3" key="1">
    <citation type="submission" date="2020-05" db="EMBL/GenBank/DDBJ databases">
        <title>Draft genome sequence of Mycobacterium hippocampi DL, isolated from European seabass, Dicentrarchus labrax, reared in fish farms.</title>
        <authorList>
            <person name="Stathopoulou P."/>
            <person name="Asimakis E."/>
            <person name="Tzokas K."/>
            <person name="Batargias C."/>
            <person name="Tsiamis G."/>
        </authorList>
    </citation>
    <scope>NUCLEOTIDE SEQUENCE [LARGE SCALE GENOMIC DNA]</scope>
    <source>
        <strain evidence="2 3">DL</strain>
    </source>
</reference>
<dbReference type="EMBL" id="JABFYL010000012">
    <property type="protein sequence ID" value="NVN49157.1"/>
    <property type="molecule type" value="Genomic_DNA"/>
</dbReference>
<comment type="caution">
    <text evidence="2">The sequence shown here is derived from an EMBL/GenBank/DDBJ whole genome shotgun (WGS) entry which is preliminary data.</text>
</comment>
<accession>A0A850PK90</accession>
<proteinExistence type="predicted"/>
<sequence>MAELNPPEPFWRQERWWAKTGDDGLISRNQLIGRWRANIDLGDLDKKQFEEELAVWSSLLGKCNWVKDDYGPAAAEYASAGVNSARAGDDIWTAVSEIWNDYGDGLARYTLGLVAMAHARRPVVSGLKVDVIREPGRKAIRDKAVRARIVAQSRIESAESARAFLQDPSAHLPGDVTAVMHVYVHRLFDFAQERRDDEIAHAVSTAIDDLIEEFGEPDPEAGRDLSEEARRKAGSLLKEELDKKPTLYLKHRDDGVIGLASAKAIEFLARKIDAGKEKVEHAGIIHLTIRQVVADENRRLARERRRLASLEQITEHEERPEPVDVVKRGQAAHSEHEVEVRIIVEKLREDVARQSYSRLNLDGTVTPVTDFWEKDLALAILDGRTTLSFDEGAARLIDLFGDDWAQGRSPQHAVCFDARTSAAYVESMIRSAYTRVAVIEDVPRVFVTQHPDGTKRKARRLAARKQLLQKAKRSALSAAPKNEEDER</sequence>
<name>A0A850PK90_9MYCO</name>
<gene>
    <name evidence="2" type="ORF">HLY00_2041</name>
</gene>
<dbReference type="Proteomes" id="UP000570517">
    <property type="component" value="Unassembled WGS sequence"/>
</dbReference>